<proteinExistence type="predicted"/>
<dbReference type="EMBL" id="DS661631">
    <property type="protein sequence ID" value="EEC03127.1"/>
    <property type="molecule type" value="Genomic_DNA"/>
</dbReference>
<dbReference type="InParanoid" id="B7P955"/>
<reference evidence="1 3" key="1">
    <citation type="submission" date="2008-03" db="EMBL/GenBank/DDBJ databases">
        <title>Annotation of Ixodes scapularis.</title>
        <authorList>
            <consortium name="Ixodes scapularis Genome Project Consortium"/>
            <person name="Caler E."/>
            <person name="Hannick L.I."/>
            <person name="Bidwell S."/>
            <person name="Joardar V."/>
            <person name="Thiagarajan M."/>
            <person name="Amedeo P."/>
            <person name="Galinsky K.J."/>
            <person name="Schobel S."/>
            <person name="Inman J."/>
            <person name="Hostetler J."/>
            <person name="Miller J."/>
            <person name="Hammond M."/>
            <person name="Megy K."/>
            <person name="Lawson D."/>
            <person name="Kodira C."/>
            <person name="Sutton G."/>
            <person name="Meyer J."/>
            <person name="Hill C.A."/>
            <person name="Birren B."/>
            <person name="Nene V."/>
            <person name="Collins F."/>
            <person name="Alarcon-Chaidez F."/>
            <person name="Wikel S."/>
            <person name="Strausberg R."/>
        </authorList>
    </citation>
    <scope>NUCLEOTIDE SEQUENCE [LARGE SCALE GENOMIC DNA]</scope>
    <source>
        <strain evidence="3">Wikel</strain>
        <strain evidence="1">Wikel colony</strain>
    </source>
</reference>
<dbReference type="VEuPathDB" id="VectorBase:ISCI003271"/>
<dbReference type="PaxDb" id="6945-B7P955"/>
<accession>B7P955</accession>
<dbReference type="EMBL" id="ABJB010304112">
    <property type="status" value="NOT_ANNOTATED_CDS"/>
    <property type="molecule type" value="Genomic_DNA"/>
</dbReference>
<sequence>MEPAIVAAAACFDRASDVYKVGSDVGGFGPRVRSTSPRAREERGWLGVEVLGSLKRTHEVTLDLLSFAGAFL</sequence>
<keyword evidence="3" id="KW-1185">Reference proteome</keyword>
<dbReference type="EnsemblMetazoa" id="ISCW003271-RA">
    <property type="protein sequence ID" value="ISCW003271-PA"/>
    <property type="gene ID" value="ISCW003271"/>
</dbReference>
<gene>
    <name evidence="1" type="ORF">IscW_ISCW003271</name>
</gene>
<reference evidence="2" key="2">
    <citation type="submission" date="2020-05" db="UniProtKB">
        <authorList>
            <consortium name="EnsemblMetazoa"/>
        </authorList>
    </citation>
    <scope>IDENTIFICATION</scope>
    <source>
        <strain evidence="2">wikel</strain>
    </source>
</reference>
<dbReference type="HOGENOM" id="CLU_2725001_0_0_1"/>
<dbReference type="Proteomes" id="UP000001555">
    <property type="component" value="Unassembled WGS sequence"/>
</dbReference>
<protein>
    <submittedName>
        <fullName evidence="1 2">Uncharacterized protein</fullName>
    </submittedName>
</protein>
<name>B7P955_IXOSC</name>
<organism>
    <name type="scientific">Ixodes scapularis</name>
    <name type="common">Black-legged tick</name>
    <name type="synonym">Deer tick</name>
    <dbReference type="NCBI Taxonomy" id="6945"/>
    <lineage>
        <taxon>Eukaryota</taxon>
        <taxon>Metazoa</taxon>
        <taxon>Ecdysozoa</taxon>
        <taxon>Arthropoda</taxon>
        <taxon>Chelicerata</taxon>
        <taxon>Arachnida</taxon>
        <taxon>Acari</taxon>
        <taxon>Parasitiformes</taxon>
        <taxon>Ixodida</taxon>
        <taxon>Ixodoidea</taxon>
        <taxon>Ixodidae</taxon>
        <taxon>Ixodinae</taxon>
        <taxon>Ixodes</taxon>
    </lineage>
</organism>
<dbReference type="AlphaFoldDB" id="B7P955"/>
<evidence type="ECO:0000313" key="2">
    <source>
        <dbReference type="EnsemblMetazoa" id="ISCW003271-PA"/>
    </source>
</evidence>
<evidence type="ECO:0000313" key="1">
    <source>
        <dbReference type="EMBL" id="EEC03127.1"/>
    </source>
</evidence>
<dbReference type="VEuPathDB" id="VectorBase:ISCW003271"/>
<evidence type="ECO:0000313" key="3">
    <source>
        <dbReference type="Proteomes" id="UP000001555"/>
    </source>
</evidence>